<dbReference type="GO" id="GO:0005730">
    <property type="term" value="C:nucleolus"/>
    <property type="evidence" value="ECO:0007669"/>
    <property type="project" value="TreeGrafter"/>
</dbReference>
<protein>
    <submittedName>
        <fullName evidence="6">Protein FAM32A</fullName>
    </submittedName>
</protein>
<name>A0A0R3SUZ9_HYMDI</name>
<evidence type="ECO:0000313" key="4">
    <source>
        <dbReference type="Proteomes" id="UP000274504"/>
    </source>
</evidence>
<reference evidence="3 5" key="3">
    <citation type="submission" date="2019-07" db="EMBL/GenBank/DDBJ databases">
        <authorList>
            <person name="Jastrzebski P J."/>
            <person name="Paukszto L."/>
            <person name="Jastrzebski P J."/>
        </authorList>
    </citation>
    <scope>NUCLEOTIDE SEQUENCE [LARGE SCALE GENOMIC DNA]</scope>
    <source>
        <strain evidence="3 5">WMS-il1</strain>
    </source>
</reference>
<dbReference type="EMBL" id="UYSG01011273">
    <property type="protein sequence ID" value="VDL61679.1"/>
    <property type="molecule type" value="Genomic_DNA"/>
</dbReference>
<gene>
    <name evidence="2" type="ORF">HDID_LOCUS9361</name>
    <name evidence="3" type="ORF">WMSIL1_LOCUS8266</name>
</gene>
<proteinExistence type="inferred from homology"/>
<reference evidence="6" key="1">
    <citation type="submission" date="2017-02" db="UniProtKB">
        <authorList>
            <consortium name="WormBaseParasite"/>
        </authorList>
    </citation>
    <scope>IDENTIFICATION</scope>
</reference>
<evidence type="ECO:0000313" key="3">
    <source>
        <dbReference type="EMBL" id="VUZ49204.1"/>
    </source>
</evidence>
<dbReference type="InterPro" id="IPR013865">
    <property type="entry name" value="FAM32A"/>
</dbReference>
<organism evidence="6">
    <name type="scientific">Hymenolepis diminuta</name>
    <name type="common">Rat tapeworm</name>
    <dbReference type="NCBI Taxonomy" id="6216"/>
    <lineage>
        <taxon>Eukaryota</taxon>
        <taxon>Metazoa</taxon>
        <taxon>Spiralia</taxon>
        <taxon>Lophotrochozoa</taxon>
        <taxon>Platyhelminthes</taxon>
        <taxon>Cestoda</taxon>
        <taxon>Eucestoda</taxon>
        <taxon>Cyclophyllidea</taxon>
        <taxon>Hymenolepididae</taxon>
        <taxon>Hymenolepis</taxon>
    </lineage>
</organism>
<dbReference type="PANTHER" id="PTHR13282:SF6">
    <property type="entry name" value="PROTEIN FAM32A"/>
    <property type="match status" value="1"/>
</dbReference>
<evidence type="ECO:0000313" key="2">
    <source>
        <dbReference type="EMBL" id="VDL61679.1"/>
    </source>
</evidence>
<dbReference type="OrthoDB" id="205403at2759"/>
<evidence type="ECO:0000256" key="1">
    <source>
        <dbReference type="ARBA" id="ARBA00008948"/>
    </source>
</evidence>
<reference evidence="2 4" key="2">
    <citation type="submission" date="2018-11" db="EMBL/GenBank/DDBJ databases">
        <authorList>
            <consortium name="Pathogen Informatics"/>
        </authorList>
    </citation>
    <scope>NUCLEOTIDE SEQUENCE [LARGE SCALE GENOMIC DNA]</scope>
</reference>
<dbReference type="WBParaSite" id="HDID_0000936301-mRNA-1">
    <property type="protein sequence ID" value="HDID_0000936301-mRNA-1"/>
    <property type="gene ID" value="HDID_0000936301"/>
</dbReference>
<dbReference type="Proteomes" id="UP000274504">
    <property type="component" value="Unassembled WGS sequence"/>
</dbReference>
<dbReference type="EMBL" id="CABIJS010000322">
    <property type="protein sequence ID" value="VUZ49204.1"/>
    <property type="molecule type" value="Genomic_DNA"/>
</dbReference>
<dbReference type="STRING" id="6216.A0A0R3SUZ9"/>
<evidence type="ECO:0000313" key="6">
    <source>
        <dbReference type="WBParaSite" id="HDID_0000936301-mRNA-1"/>
    </source>
</evidence>
<sequence length="107" mass="12576">MSEYAQVFKGPLKLKTEAKISKSKKHKKHSKSHVKEIVEAEVVPHEKEPVLTKTAAEIEFERKKEKRMMETILSKAEKSHKQRIMEFNEQLNSMSEHFDIPKVSWTK</sequence>
<comment type="similarity">
    <text evidence="1">Belongs to the FAM32 family.</text>
</comment>
<accession>A0A0R3SUZ9</accession>
<dbReference type="AlphaFoldDB" id="A0A0R3SUZ9"/>
<keyword evidence="5" id="KW-1185">Reference proteome</keyword>
<dbReference type="PANTHER" id="PTHR13282">
    <property type="entry name" value="PROTEIN FAM32A"/>
    <property type="match status" value="1"/>
</dbReference>
<dbReference type="Proteomes" id="UP000321570">
    <property type="component" value="Unassembled WGS sequence"/>
</dbReference>
<evidence type="ECO:0000313" key="5">
    <source>
        <dbReference type="Proteomes" id="UP000321570"/>
    </source>
</evidence>